<dbReference type="EMBL" id="CAJVQC010005188">
    <property type="protein sequence ID" value="CAG8550479.1"/>
    <property type="molecule type" value="Genomic_DNA"/>
</dbReference>
<accession>A0ACA9LUN6</accession>
<evidence type="ECO:0000313" key="1">
    <source>
        <dbReference type="EMBL" id="CAG8550479.1"/>
    </source>
</evidence>
<dbReference type="Proteomes" id="UP000789920">
    <property type="component" value="Unassembled WGS sequence"/>
</dbReference>
<keyword evidence="2" id="KW-1185">Reference proteome</keyword>
<reference evidence="1" key="1">
    <citation type="submission" date="2021-06" db="EMBL/GenBank/DDBJ databases">
        <authorList>
            <person name="Kallberg Y."/>
            <person name="Tangrot J."/>
            <person name="Rosling A."/>
        </authorList>
    </citation>
    <scope>NUCLEOTIDE SEQUENCE</scope>
    <source>
        <strain evidence="1">MA461A</strain>
    </source>
</reference>
<evidence type="ECO:0000313" key="2">
    <source>
        <dbReference type="Proteomes" id="UP000789920"/>
    </source>
</evidence>
<name>A0ACA9LUN6_9GLOM</name>
<protein>
    <submittedName>
        <fullName evidence="1">21686_t:CDS:1</fullName>
    </submittedName>
</protein>
<sequence length="80" mass="9258">MTNHLTHISIQQFEIIINLLDENGDIVDDELTEVENKYKNYSKLIEDNSDLIIDNKIDQSKIDKLKEAEEDALNAIELLD</sequence>
<organism evidence="1 2">
    <name type="scientific">Racocetra persica</name>
    <dbReference type="NCBI Taxonomy" id="160502"/>
    <lineage>
        <taxon>Eukaryota</taxon>
        <taxon>Fungi</taxon>
        <taxon>Fungi incertae sedis</taxon>
        <taxon>Mucoromycota</taxon>
        <taxon>Glomeromycotina</taxon>
        <taxon>Glomeromycetes</taxon>
        <taxon>Diversisporales</taxon>
        <taxon>Gigasporaceae</taxon>
        <taxon>Racocetra</taxon>
    </lineage>
</organism>
<proteinExistence type="predicted"/>
<gene>
    <name evidence="1" type="ORF">RPERSI_LOCUS3936</name>
</gene>
<feature type="non-terminal residue" evidence="1">
    <location>
        <position position="80"/>
    </location>
</feature>
<comment type="caution">
    <text evidence="1">The sequence shown here is derived from an EMBL/GenBank/DDBJ whole genome shotgun (WGS) entry which is preliminary data.</text>
</comment>